<evidence type="ECO:0000256" key="1">
    <source>
        <dbReference type="ARBA" id="ARBA00022679"/>
    </source>
</evidence>
<reference evidence="4" key="1">
    <citation type="journal article" date="2012" name="J. Bacteriol.">
        <title>Genome sequences of type strains of seven species of the marine bacterium Pseudoalteromonas.</title>
        <authorList>
            <person name="Xie B.B."/>
            <person name="Shu Y.L."/>
            <person name="Qin Q.L."/>
            <person name="Rong J.C."/>
            <person name="Zhang X.Y."/>
            <person name="Chen X.L."/>
            <person name="Shi M."/>
            <person name="He H.L."/>
            <person name="Zhou B.C."/>
            <person name="Zhang Y.Z."/>
        </authorList>
    </citation>
    <scope>NUCLEOTIDE SEQUENCE</scope>
    <source>
        <strain evidence="4">DSM 8771</strain>
    </source>
</reference>
<proteinExistence type="predicted"/>
<dbReference type="InterPro" id="IPR036568">
    <property type="entry name" value="GGCT-like_sf"/>
</dbReference>
<dbReference type="PANTHER" id="PTHR31544">
    <property type="entry name" value="AIG2-LIKE PROTEIN D"/>
    <property type="match status" value="1"/>
</dbReference>
<reference evidence="4" key="2">
    <citation type="submission" date="2015-03" db="EMBL/GenBank/DDBJ databases">
        <title>Genome sequence of Pseudoalteromonas citrea.</title>
        <authorList>
            <person name="Xie B.-B."/>
            <person name="Rong J.-C."/>
            <person name="Qin Q.-L."/>
            <person name="Zhang Y.-Z."/>
        </authorList>
    </citation>
    <scope>NUCLEOTIDE SEQUENCE</scope>
    <source>
        <strain evidence="4">DSM 8771</strain>
    </source>
</reference>
<dbReference type="EMBL" id="AHBZ03000017">
    <property type="protein sequence ID" value="KAF7771129.1"/>
    <property type="molecule type" value="Genomic_DNA"/>
</dbReference>
<dbReference type="SUPFAM" id="SSF110857">
    <property type="entry name" value="Gamma-glutamyl cyclotransferase-like"/>
    <property type="match status" value="1"/>
</dbReference>
<dbReference type="AlphaFoldDB" id="A0AAD4AI80"/>
<name>A0AAD4AI80_9GAMM</name>
<dbReference type="InterPro" id="IPR009288">
    <property type="entry name" value="AIG2-like_dom"/>
</dbReference>
<evidence type="ECO:0000256" key="2">
    <source>
        <dbReference type="ARBA" id="ARBA00030602"/>
    </source>
</evidence>
<dbReference type="InterPro" id="IPR045038">
    <property type="entry name" value="AIG2-like"/>
</dbReference>
<evidence type="ECO:0000313" key="5">
    <source>
        <dbReference type="Proteomes" id="UP000016487"/>
    </source>
</evidence>
<sequence>MVEKLFVYGTLCPNQPNDHILNDIGGTWERASVKGSLKQEGWGAKMGYPGLVLNEVEHEVNGYVFSSENLSNHWDSLDEFEGKEYQRLQSKVKLANGDLITVYMYTLSPK</sequence>
<comment type="caution">
    <text evidence="4">The sequence shown here is derived from an EMBL/GenBank/DDBJ whole genome shotgun (WGS) entry which is preliminary data.</text>
</comment>
<dbReference type="RefSeq" id="WP_010363478.1">
    <property type="nucleotide sequence ID" value="NZ_AHBZ03000017.1"/>
</dbReference>
<dbReference type="GO" id="GO:0016740">
    <property type="term" value="F:transferase activity"/>
    <property type="evidence" value="ECO:0007669"/>
    <property type="project" value="UniProtKB-KW"/>
</dbReference>
<keyword evidence="1" id="KW-0808">Transferase</keyword>
<evidence type="ECO:0000313" key="4">
    <source>
        <dbReference type="EMBL" id="KAF7771129.1"/>
    </source>
</evidence>
<gene>
    <name evidence="4" type="ORF">PCIT_a4173</name>
</gene>
<protein>
    <recommendedName>
        <fullName evidence="2">Putative gamma-glutamylcyclotransferase</fullName>
    </recommendedName>
</protein>
<accession>A0AAD4AI80</accession>
<organism evidence="4 5">
    <name type="scientific">Pseudoalteromonas citrea</name>
    <dbReference type="NCBI Taxonomy" id="43655"/>
    <lineage>
        <taxon>Bacteria</taxon>
        <taxon>Pseudomonadati</taxon>
        <taxon>Pseudomonadota</taxon>
        <taxon>Gammaproteobacteria</taxon>
        <taxon>Alteromonadales</taxon>
        <taxon>Pseudoalteromonadaceae</taxon>
        <taxon>Pseudoalteromonas</taxon>
    </lineage>
</organism>
<dbReference type="Gene3D" id="3.10.490.10">
    <property type="entry name" value="Gamma-glutamyl cyclotransferase-like"/>
    <property type="match status" value="1"/>
</dbReference>
<dbReference type="CDD" id="cd06661">
    <property type="entry name" value="GGCT_like"/>
    <property type="match status" value="1"/>
</dbReference>
<feature type="domain" description="Gamma-glutamylcyclotransferase AIG2-like" evidence="3">
    <location>
        <begin position="5"/>
        <end position="107"/>
    </location>
</feature>
<dbReference type="InterPro" id="IPR013024">
    <property type="entry name" value="GGCT-like"/>
</dbReference>
<dbReference type="PANTHER" id="PTHR31544:SF2">
    <property type="entry name" value="AIG2-LIKE PROTEIN D"/>
    <property type="match status" value="1"/>
</dbReference>
<dbReference type="Pfam" id="PF06094">
    <property type="entry name" value="GGACT"/>
    <property type="match status" value="1"/>
</dbReference>
<dbReference type="Proteomes" id="UP000016487">
    <property type="component" value="Unassembled WGS sequence"/>
</dbReference>
<evidence type="ECO:0000259" key="3">
    <source>
        <dbReference type="Pfam" id="PF06094"/>
    </source>
</evidence>